<dbReference type="EMBL" id="MU274143">
    <property type="protein sequence ID" value="KAI0026860.1"/>
    <property type="molecule type" value="Genomic_DNA"/>
</dbReference>
<evidence type="ECO:0000313" key="1">
    <source>
        <dbReference type="EMBL" id="KAI0026860.1"/>
    </source>
</evidence>
<comment type="caution">
    <text evidence="1">The sequence shown here is derived from an EMBL/GenBank/DDBJ whole genome shotgun (WGS) entry which is preliminary data.</text>
</comment>
<organism evidence="1 2">
    <name type="scientific">Vararia minispora EC-137</name>
    <dbReference type="NCBI Taxonomy" id="1314806"/>
    <lineage>
        <taxon>Eukaryota</taxon>
        <taxon>Fungi</taxon>
        <taxon>Dikarya</taxon>
        <taxon>Basidiomycota</taxon>
        <taxon>Agaricomycotina</taxon>
        <taxon>Agaricomycetes</taxon>
        <taxon>Russulales</taxon>
        <taxon>Lachnocladiaceae</taxon>
        <taxon>Vararia</taxon>
    </lineage>
</organism>
<protein>
    <submittedName>
        <fullName evidence="1">Pro-kumamolisin, activation domain-containing protein</fullName>
    </submittedName>
</protein>
<keyword evidence="2" id="KW-1185">Reference proteome</keyword>
<gene>
    <name evidence="1" type="ORF">K488DRAFT_75019</name>
</gene>
<dbReference type="Proteomes" id="UP000814128">
    <property type="component" value="Unassembled WGS sequence"/>
</dbReference>
<reference evidence="1" key="2">
    <citation type="journal article" date="2022" name="New Phytol.">
        <title>Evolutionary transition to the ectomycorrhizal habit in the genomes of a hyperdiverse lineage of mushroom-forming fungi.</title>
        <authorList>
            <person name="Looney B."/>
            <person name="Miyauchi S."/>
            <person name="Morin E."/>
            <person name="Drula E."/>
            <person name="Courty P.E."/>
            <person name="Kohler A."/>
            <person name="Kuo A."/>
            <person name="LaButti K."/>
            <person name="Pangilinan J."/>
            <person name="Lipzen A."/>
            <person name="Riley R."/>
            <person name="Andreopoulos W."/>
            <person name="He G."/>
            <person name="Johnson J."/>
            <person name="Nolan M."/>
            <person name="Tritt A."/>
            <person name="Barry K.W."/>
            <person name="Grigoriev I.V."/>
            <person name="Nagy L.G."/>
            <person name="Hibbett D."/>
            <person name="Henrissat B."/>
            <person name="Matheny P.B."/>
            <person name="Labbe J."/>
            <person name="Martin F.M."/>
        </authorList>
    </citation>
    <scope>NUCLEOTIDE SEQUENCE</scope>
    <source>
        <strain evidence="1">EC-137</strain>
    </source>
</reference>
<evidence type="ECO:0000313" key="2">
    <source>
        <dbReference type="Proteomes" id="UP000814128"/>
    </source>
</evidence>
<proteinExistence type="predicted"/>
<accession>A0ACB8Q5Y8</accession>
<reference evidence="1" key="1">
    <citation type="submission" date="2021-02" db="EMBL/GenBank/DDBJ databases">
        <authorList>
            <consortium name="DOE Joint Genome Institute"/>
            <person name="Ahrendt S."/>
            <person name="Looney B.P."/>
            <person name="Miyauchi S."/>
            <person name="Morin E."/>
            <person name="Drula E."/>
            <person name="Courty P.E."/>
            <person name="Chicoki N."/>
            <person name="Fauchery L."/>
            <person name="Kohler A."/>
            <person name="Kuo A."/>
            <person name="Labutti K."/>
            <person name="Pangilinan J."/>
            <person name="Lipzen A."/>
            <person name="Riley R."/>
            <person name="Andreopoulos W."/>
            <person name="He G."/>
            <person name="Johnson J."/>
            <person name="Barry K.W."/>
            <person name="Grigoriev I.V."/>
            <person name="Nagy L."/>
            <person name="Hibbett D."/>
            <person name="Henrissat B."/>
            <person name="Matheny P.B."/>
            <person name="Labbe J."/>
            <person name="Martin F."/>
        </authorList>
    </citation>
    <scope>NUCLEOTIDE SEQUENCE</scope>
    <source>
        <strain evidence="1">EC-137</strain>
    </source>
</reference>
<sequence length="351" mass="37615">MRISLKLFSIIPLLALCALALPHPYYGRKHYPAYERRSAEHPSATPGKSSSENGSGDFSGGLSDLPAAAEAIMSQGGSQWGQGPAIINDWLAFGQILSSGVHDPALIDPVWTKPAGYAVWTALTIAIVTFLFSFFQCMGRKWDRMLDGGSGFVSNGPASSNYTLTLHLGLAQGDIVGLEERAILISTSSSADYGKFMSKEQVEAYVAPKQETTTAVQDFLAQNNLTAEIVTPVGDMLSIDLTAEKATTLFDAQFQTFVHAATQQRAVRTLHYWIPMSLRRHLEFVHLTTVFPELLASDTFIASFTPGLPSGTAHGTATSSSVPSSCSSVVTLACLQALYGIPMTPATQTSN</sequence>
<name>A0ACB8Q5Y8_9AGAM</name>